<evidence type="ECO:0008006" key="5">
    <source>
        <dbReference type="Google" id="ProtNLM"/>
    </source>
</evidence>
<keyword evidence="2" id="KW-0472">Membrane</keyword>
<gene>
    <name evidence="3" type="ORF">VaNZ11_004037</name>
</gene>
<feature type="region of interest" description="Disordered" evidence="1">
    <location>
        <begin position="403"/>
        <end position="440"/>
    </location>
</feature>
<dbReference type="Proteomes" id="UP001165090">
    <property type="component" value="Unassembled WGS sequence"/>
</dbReference>
<comment type="caution">
    <text evidence="3">The sequence shown here is derived from an EMBL/GenBank/DDBJ whole genome shotgun (WGS) entry which is preliminary data.</text>
</comment>
<evidence type="ECO:0000256" key="1">
    <source>
        <dbReference type="SAM" id="MobiDB-lite"/>
    </source>
</evidence>
<protein>
    <recommendedName>
        <fullName evidence="5">Septin-type G domain-containing protein</fullName>
    </recommendedName>
</protein>
<dbReference type="EMBL" id="BSDZ01000010">
    <property type="protein sequence ID" value="GLI61619.1"/>
    <property type="molecule type" value="Genomic_DNA"/>
</dbReference>
<name>A0ABQ5RW10_9CHLO</name>
<keyword evidence="2" id="KW-1133">Transmembrane helix</keyword>
<evidence type="ECO:0000256" key="2">
    <source>
        <dbReference type="SAM" id="Phobius"/>
    </source>
</evidence>
<proteinExistence type="predicted"/>
<evidence type="ECO:0000313" key="3">
    <source>
        <dbReference type="EMBL" id="GLI61619.1"/>
    </source>
</evidence>
<feature type="transmembrane region" description="Helical" evidence="2">
    <location>
        <begin position="916"/>
        <end position="937"/>
    </location>
</feature>
<organism evidence="3 4">
    <name type="scientific">Volvox africanus</name>
    <dbReference type="NCBI Taxonomy" id="51714"/>
    <lineage>
        <taxon>Eukaryota</taxon>
        <taxon>Viridiplantae</taxon>
        <taxon>Chlorophyta</taxon>
        <taxon>core chlorophytes</taxon>
        <taxon>Chlorophyceae</taxon>
        <taxon>CS clade</taxon>
        <taxon>Chlamydomonadales</taxon>
        <taxon>Volvocaceae</taxon>
        <taxon>Volvox</taxon>
    </lineage>
</organism>
<evidence type="ECO:0000313" key="4">
    <source>
        <dbReference type="Proteomes" id="UP001165090"/>
    </source>
</evidence>
<dbReference type="InterPro" id="IPR027417">
    <property type="entry name" value="P-loop_NTPase"/>
</dbReference>
<accession>A0ABQ5RW10</accession>
<sequence>MAKLTANPQQTTVQQVRNDGGDHCEAALSLSEHASSDISAASSVADELQRFSILPSTRPARTANASTKGETQMPLCQPLAGLPPISGGLQTHTHLKVVVVGASNLGKTRFIGDLSKVLSNGSVHVEKSTCENLATMPSPQRAPSLNRAGSLSITLDLYPDELIFNLGPLELPERSGRVVCISMLDAPAYDVEPNQDIYLAKLLEYILWQRVIDYRAANSSGGGYGRADYARQPPRTILLCLYFLPPHEVVSPTDLVFMSALSQVAPLLPLITAGTTGHVGGKTLVSEEGLERVRRAVVAAMEAYVRNGKPAPITSLELPTGVLADGSCLPPECPSNVRIFLELLHYSVDDLVHSDEIRFEYFRQCYDAYGNDLMCLLSELLEPYDKELRSAVATVVTTPETVSSCSTSAAADRKEPSGSLTSTTQRIPKHPPMPPTPEPLVCIKTRERDDTASRSAVTQDVLAGTAAALAGTEAVPTPAAATRTLTSGKRVEGLEVEAIAAREVESELERIVSAIEDIVEHLATSLQTEKRAEQPSGEGSAITPSPDQRKDVEPLAAAPSNNDEDAIAVVHSIVRRAFAAAAADAAMESDAAAVQSAVHRVFTVVIANAATRENEDAVRSAIHRTFASPIPSVARKEDEAVLQNTVHRVFTVVIATATEKENEAAVRKTIRRALAAAIANALTKDDEAVVQDTVQRGYVAVRASNAPNSDVAGGGVASCAGWPQQVLRTPTVAAAAFHRSVWAVTGLVHQGLTVLYDRLDMTRLAASAACAAIAGAAQSSAAGGLRSAAPDNAHEDVAAIVRGVAHRAVAAVVASADEAPMAANAEKTNKDEAVVELVRRIIARTVLRAETDDVSSLLETDSAATAQRKGVLQCMRSLLAATAARGAANGFGAGTGGCATGVEAFPRKCGPMVTSLGVGLGVGVASLAAGTFVVLAMRHKQPHT</sequence>
<keyword evidence="4" id="KW-1185">Reference proteome</keyword>
<keyword evidence="2" id="KW-0812">Transmembrane</keyword>
<reference evidence="3 4" key="1">
    <citation type="journal article" date="2023" name="IScience">
        <title>Expanded male sex-determining region conserved during the evolution of homothallism in the green alga Volvox.</title>
        <authorList>
            <person name="Yamamoto K."/>
            <person name="Matsuzaki R."/>
            <person name="Mahakham W."/>
            <person name="Heman W."/>
            <person name="Sekimoto H."/>
            <person name="Kawachi M."/>
            <person name="Minakuchi Y."/>
            <person name="Toyoda A."/>
            <person name="Nozaki H."/>
        </authorList>
    </citation>
    <scope>NUCLEOTIDE SEQUENCE [LARGE SCALE GENOMIC DNA]</scope>
    <source>
        <strain evidence="3 4">NIES-4468</strain>
    </source>
</reference>
<feature type="region of interest" description="Disordered" evidence="1">
    <location>
        <begin position="527"/>
        <end position="560"/>
    </location>
</feature>
<dbReference type="Gene3D" id="3.40.50.300">
    <property type="entry name" value="P-loop containing nucleotide triphosphate hydrolases"/>
    <property type="match status" value="1"/>
</dbReference>